<dbReference type="InterPro" id="IPR002901">
    <property type="entry name" value="MGlyc_endo_b_GlcNAc-like_dom"/>
</dbReference>
<feature type="domain" description="LysM" evidence="6">
    <location>
        <begin position="319"/>
        <end position="363"/>
    </location>
</feature>
<protein>
    <recommendedName>
        <fullName evidence="4">Peptidoglycan hydrolase</fullName>
    </recommendedName>
</protein>
<dbReference type="PANTHER" id="PTHR33308">
    <property type="entry name" value="PEPTIDOGLYCAN HYDROLASE FLGJ"/>
    <property type="match status" value="1"/>
</dbReference>
<keyword evidence="3" id="KW-0378">Hydrolase</keyword>
<dbReference type="EMBL" id="AMCI01001934">
    <property type="protein sequence ID" value="EJX04061.1"/>
    <property type="molecule type" value="Genomic_DNA"/>
</dbReference>
<reference evidence="7" key="1">
    <citation type="journal article" date="2012" name="PLoS ONE">
        <title>Gene sets for utilization of primary and secondary nutrition supplies in the distal gut of endangered iberian lynx.</title>
        <authorList>
            <person name="Alcaide M."/>
            <person name="Messina E."/>
            <person name="Richter M."/>
            <person name="Bargiela R."/>
            <person name="Peplies J."/>
            <person name="Huws S.A."/>
            <person name="Newbold C.J."/>
            <person name="Golyshin P.N."/>
            <person name="Simon M.A."/>
            <person name="Lopez G."/>
            <person name="Yakimov M.M."/>
            <person name="Ferrer M."/>
        </authorList>
    </citation>
    <scope>NUCLEOTIDE SEQUENCE</scope>
</reference>
<evidence type="ECO:0000259" key="6">
    <source>
        <dbReference type="PROSITE" id="PS51782"/>
    </source>
</evidence>
<evidence type="ECO:0000256" key="4">
    <source>
        <dbReference type="ARBA" id="ARBA00032108"/>
    </source>
</evidence>
<dbReference type="CDD" id="cd00118">
    <property type="entry name" value="LysM"/>
    <property type="match status" value="1"/>
</dbReference>
<evidence type="ECO:0000256" key="3">
    <source>
        <dbReference type="ARBA" id="ARBA00022801"/>
    </source>
</evidence>
<evidence type="ECO:0000256" key="2">
    <source>
        <dbReference type="ARBA" id="ARBA00022638"/>
    </source>
</evidence>
<dbReference type="GO" id="GO:0042742">
    <property type="term" value="P:defense response to bacterium"/>
    <property type="evidence" value="ECO:0007669"/>
    <property type="project" value="UniProtKB-KW"/>
</dbReference>
<proteinExistence type="predicted"/>
<evidence type="ECO:0000313" key="7">
    <source>
        <dbReference type="EMBL" id="EJX04061.1"/>
    </source>
</evidence>
<dbReference type="Gene3D" id="1.10.530.10">
    <property type="match status" value="1"/>
</dbReference>
<accession>J9CV32</accession>
<dbReference type="GO" id="GO:0031640">
    <property type="term" value="P:killing of cells of another organism"/>
    <property type="evidence" value="ECO:0007669"/>
    <property type="project" value="UniProtKB-KW"/>
</dbReference>
<keyword evidence="2" id="KW-0081">Bacteriolytic enzyme</keyword>
<name>J9CV32_9ZZZZ</name>
<gene>
    <name evidence="7" type="ORF">EVA_07838</name>
</gene>
<dbReference type="InterPro" id="IPR036779">
    <property type="entry name" value="LysM_dom_sf"/>
</dbReference>
<evidence type="ECO:0000256" key="5">
    <source>
        <dbReference type="SAM" id="Phobius"/>
    </source>
</evidence>
<dbReference type="Pfam" id="PF01832">
    <property type="entry name" value="Glucosaminidase"/>
    <property type="match status" value="1"/>
</dbReference>
<dbReference type="InterPro" id="IPR051056">
    <property type="entry name" value="Glycosyl_Hydrolase_73"/>
</dbReference>
<dbReference type="InterPro" id="IPR018392">
    <property type="entry name" value="LysM"/>
</dbReference>
<dbReference type="PROSITE" id="PS51782">
    <property type="entry name" value="LYSM"/>
    <property type="match status" value="1"/>
</dbReference>
<dbReference type="SMART" id="SM00047">
    <property type="entry name" value="LYZ2"/>
    <property type="match status" value="1"/>
</dbReference>
<keyword evidence="1" id="KW-0929">Antimicrobial</keyword>
<keyword evidence="5" id="KW-0812">Transmembrane</keyword>
<comment type="caution">
    <text evidence="7">The sequence shown here is derived from an EMBL/GenBank/DDBJ whole genome shotgun (WGS) entry which is preliminary data.</text>
</comment>
<feature type="transmembrane region" description="Helical" evidence="5">
    <location>
        <begin position="26"/>
        <end position="55"/>
    </location>
</feature>
<dbReference type="AlphaFoldDB" id="J9CV32"/>
<organism evidence="7">
    <name type="scientific">gut metagenome</name>
    <dbReference type="NCBI Taxonomy" id="749906"/>
    <lineage>
        <taxon>unclassified sequences</taxon>
        <taxon>metagenomes</taxon>
        <taxon>organismal metagenomes</taxon>
    </lineage>
</organism>
<dbReference type="GO" id="GO:0004040">
    <property type="term" value="F:amidase activity"/>
    <property type="evidence" value="ECO:0007669"/>
    <property type="project" value="InterPro"/>
</dbReference>
<keyword evidence="5" id="KW-0472">Membrane</keyword>
<dbReference type="Pfam" id="PF01476">
    <property type="entry name" value="LysM"/>
    <property type="match status" value="2"/>
</dbReference>
<dbReference type="SMART" id="SM00257">
    <property type="entry name" value="LysM"/>
    <property type="match status" value="2"/>
</dbReference>
<dbReference type="PANTHER" id="PTHR33308:SF9">
    <property type="entry name" value="PEPTIDOGLYCAN HYDROLASE FLGJ"/>
    <property type="match status" value="1"/>
</dbReference>
<dbReference type="SUPFAM" id="SSF54106">
    <property type="entry name" value="LysM domain"/>
    <property type="match status" value="2"/>
</dbReference>
<evidence type="ECO:0000256" key="1">
    <source>
        <dbReference type="ARBA" id="ARBA00022529"/>
    </source>
</evidence>
<dbReference type="Gene3D" id="3.10.350.10">
    <property type="entry name" value="LysM domain"/>
    <property type="match status" value="2"/>
</dbReference>
<keyword evidence="5" id="KW-1133">Transmembrane helix</keyword>
<sequence>MEITSSFIRVGIMVFTNNVTKLKKRLIIPIIFQIFVCDNNRIAVGFLCVLFVFCVHSFHEFDKMEHFLKRFLFFSLAVCLAWSAQAQRKNSRYVEYINKYSDLAVEQMKLYKIPASITLAQGLLESGAGYSQLVRKSNNHFGIKCGGNWRGRTVHANDDAPNECFRAYKTPRDSYEDHSDFLRRGARYAFLFKLEITDYRGWARGLKKAGYATDPSYANRLITIIEDYDLYKYDTKGIYSKRQLRKNPWLMNPHPVYIANDIAYVVARGGDTFKELGKEFDISWKKLVKYNDLHKDYTLTAGDIIYLKEKKKKADKKYTYYIVKDGDSMHGISQTYGIRLKYLYKMNRKDGEYVPEVGDRLRLR</sequence>